<dbReference type="EMBL" id="CP003538">
    <property type="protein sequence ID" value="AGH97430.1"/>
    <property type="molecule type" value="Genomic_DNA"/>
</dbReference>
<sequence length="205" mass="22363">MTTITPQPATVQPDAIEFLLRRRSCKIKTLAAPGPNDQQLATILQIAARVPDHGKLAPWSFVTFTGEARADFGKILAQAWKQDNPDAEPAKLELESERFLRAPVVVAVLSHVREGKIPAWEQILSAGAACQNLILAATMMGFGAQWVTEWYATSEPVRAALGLKTDQDQVAGFIYLGTPSEAPEERPRPEMDAIVTQWTGAKSEA</sequence>
<feature type="binding site" evidence="8">
    <location>
        <position position="49"/>
    </location>
    <ligand>
        <name>FMN</name>
        <dbReference type="ChEBI" id="CHEBI:58210"/>
        <note>ligand shared between dimeric partners</note>
    </ligand>
</feature>
<dbReference type="SUPFAM" id="SSF55469">
    <property type="entry name" value="FMN-dependent nitroreductase-like"/>
    <property type="match status" value="1"/>
</dbReference>
<dbReference type="CDD" id="cd02135">
    <property type="entry name" value="YdjA-like"/>
    <property type="match status" value="1"/>
</dbReference>
<evidence type="ECO:0000259" key="9">
    <source>
        <dbReference type="Pfam" id="PF00881"/>
    </source>
</evidence>
<evidence type="ECO:0000256" key="6">
    <source>
        <dbReference type="ARBA" id="ARBA00023027"/>
    </source>
</evidence>
<feature type="binding site" description="in other chain" evidence="8">
    <location>
        <begin position="22"/>
        <end position="24"/>
    </location>
    <ligand>
        <name>FMN</name>
        <dbReference type="ChEBI" id="CHEBI:58210"/>
        <note>ligand shared between dimeric partners</note>
    </ligand>
</feature>
<dbReference type="OrthoDB" id="9804207at2"/>
<gene>
    <name evidence="10" type="ORF">A11S_606</name>
</gene>
<evidence type="ECO:0000256" key="3">
    <source>
        <dbReference type="ARBA" id="ARBA00022643"/>
    </source>
</evidence>
<evidence type="ECO:0000313" key="10">
    <source>
        <dbReference type="EMBL" id="AGH97430.1"/>
    </source>
</evidence>
<dbReference type="RefSeq" id="WP_015466983.1">
    <property type="nucleotide sequence ID" value="NC_020812.1"/>
</dbReference>
<evidence type="ECO:0000256" key="2">
    <source>
        <dbReference type="ARBA" id="ARBA00022630"/>
    </source>
</evidence>
<keyword evidence="5 7" id="KW-0560">Oxidoreductase</keyword>
<organism evidence="10 11">
    <name type="scientific">Micavibrio aeruginosavorus EPB</name>
    <dbReference type="NCBI Taxonomy" id="349215"/>
    <lineage>
        <taxon>Bacteria</taxon>
        <taxon>Pseudomonadati</taxon>
        <taxon>Bdellovibrionota</taxon>
        <taxon>Bdellovibrionia</taxon>
        <taxon>Bdellovibrionales</taxon>
        <taxon>Pseudobdellovibrionaceae</taxon>
        <taxon>Micavibrio</taxon>
    </lineage>
</organism>
<dbReference type="Pfam" id="PF00881">
    <property type="entry name" value="Nitroreductase"/>
    <property type="match status" value="1"/>
</dbReference>
<dbReference type="PANTHER" id="PTHR43821">
    <property type="entry name" value="NAD(P)H NITROREDUCTASE YDJA-RELATED"/>
    <property type="match status" value="1"/>
</dbReference>
<evidence type="ECO:0000256" key="7">
    <source>
        <dbReference type="PIRNR" id="PIRNR000232"/>
    </source>
</evidence>
<dbReference type="PIRSF" id="PIRSF000232">
    <property type="entry name" value="YdjA"/>
    <property type="match status" value="1"/>
</dbReference>
<reference evidence="10 11" key="1">
    <citation type="journal article" date="2013" name="ISME J.">
        <title>By their genes ye shall know them: genomic signatures of predatory bacteria.</title>
        <authorList>
            <person name="Pasternak Z."/>
            <person name="Pietrokovski S."/>
            <person name="Rotem O."/>
            <person name="Gophna U."/>
            <person name="Lurie-Weinberger M.N."/>
            <person name="Jurkevitch E."/>
        </authorList>
    </citation>
    <scope>NUCLEOTIDE SEQUENCE [LARGE SCALE GENOMIC DNA]</scope>
    <source>
        <strain evidence="10">EPB</strain>
    </source>
</reference>
<dbReference type="InterPro" id="IPR052530">
    <property type="entry name" value="NAD(P)H_nitroreductase"/>
</dbReference>
<dbReference type="InterPro" id="IPR000415">
    <property type="entry name" value="Nitroreductase-like"/>
</dbReference>
<dbReference type="Gene3D" id="3.40.109.10">
    <property type="entry name" value="NADH Oxidase"/>
    <property type="match status" value="1"/>
</dbReference>
<comment type="cofactor">
    <cofactor evidence="8">
        <name>FMN</name>
        <dbReference type="ChEBI" id="CHEBI:58210"/>
    </cofactor>
    <text evidence="8">Binds 1 FMN per subunit.</text>
</comment>
<evidence type="ECO:0000256" key="4">
    <source>
        <dbReference type="ARBA" id="ARBA00022857"/>
    </source>
</evidence>
<feature type="domain" description="Nitroreductase" evidence="9">
    <location>
        <begin position="20"/>
        <end position="177"/>
    </location>
</feature>
<accession>M4VG11</accession>
<dbReference type="InterPro" id="IPR026021">
    <property type="entry name" value="YdjA-like"/>
</dbReference>
<comment type="similarity">
    <text evidence="1 7">Belongs to the nitroreductase family.</text>
</comment>
<dbReference type="AlphaFoldDB" id="M4VG11"/>
<proteinExistence type="inferred from homology"/>
<dbReference type="HOGENOM" id="CLU_070764_5_0_5"/>
<evidence type="ECO:0000256" key="5">
    <source>
        <dbReference type="ARBA" id="ARBA00023002"/>
    </source>
</evidence>
<dbReference type="Proteomes" id="UP000011932">
    <property type="component" value="Chromosome"/>
</dbReference>
<dbReference type="PANTHER" id="PTHR43821:SF1">
    <property type="entry name" value="NAD(P)H NITROREDUCTASE YDJA-RELATED"/>
    <property type="match status" value="1"/>
</dbReference>
<keyword evidence="6 7" id="KW-0520">NAD</keyword>
<dbReference type="PATRIC" id="fig|349215.9.peg.593"/>
<evidence type="ECO:0000256" key="1">
    <source>
        <dbReference type="ARBA" id="ARBA00007118"/>
    </source>
</evidence>
<evidence type="ECO:0000313" key="11">
    <source>
        <dbReference type="Proteomes" id="UP000011932"/>
    </source>
</evidence>
<keyword evidence="2 7" id="KW-0285">Flavoprotein</keyword>
<evidence type="ECO:0000256" key="8">
    <source>
        <dbReference type="PIRSR" id="PIRSR000232-1"/>
    </source>
</evidence>
<protein>
    <recommendedName>
        <fullName evidence="7">Putative NAD(P)H nitroreductase</fullName>
        <ecNumber evidence="7">1.-.-.-</ecNumber>
    </recommendedName>
</protein>
<dbReference type="KEGG" id="man:A11S_606"/>
<keyword evidence="3 7" id="KW-0288">FMN</keyword>
<dbReference type="InterPro" id="IPR029479">
    <property type="entry name" value="Nitroreductase"/>
</dbReference>
<feature type="binding site" evidence="8">
    <location>
        <position position="53"/>
    </location>
    <ligand>
        <name>FMN</name>
        <dbReference type="ChEBI" id="CHEBI:58210"/>
        <note>ligand shared between dimeric partners</note>
    </ligand>
</feature>
<feature type="binding site" description="in other chain" evidence="8">
    <location>
        <begin position="146"/>
        <end position="148"/>
    </location>
    <ligand>
        <name>FMN</name>
        <dbReference type="ChEBI" id="CHEBI:58210"/>
        <note>ligand shared between dimeric partners</note>
    </ligand>
</feature>
<name>M4VG11_9BACT</name>
<keyword evidence="4 7" id="KW-0521">NADP</keyword>
<dbReference type="EC" id="1.-.-.-" evidence="7"/>
<dbReference type="STRING" id="349215.A11S_606"/>
<dbReference type="GO" id="GO:0016491">
    <property type="term" value="F:oxidoreductase activity"/>
    <property type="evidence" value="ECO:0007669"/>
    <property type="project" value="UniProtKB-UniRule"/>
</dbReference>